<sequence length="333" mass="37015">MSDGNYIEGSWFFYAPNKGAAVFFTVAFASSALVHCWQCYRYRSYMLMILILACSIVLTAGFAVRIYCAIDYQNIRTFIATTFLVYSAPPVLELANYHILGRILSFVPYCSPLHPGRVFTTFAILSCIVEVLNALGVTYSSISALPPTTIRTGQALLKASLVLQLVVALLFAVLAVSFHRRCLSRGVRDRRVVGPLVTLYVSTALITVRTVYRVVEYWAAATVSGSPSPVVRHEWFFLVFEASVVLLDCVLFNVFHPRRFLPRNSKTFLALDGVSEVEGPGWSDSRPWMVTLCDPFDVMGAIRPAGKSGERFWETDGVESVLSGSKQVVERES</sequence>
<dbReference type="GeneID" id="85309415"/>
<dbReference type="GO" id="GO:0016020">
    <property type="term" value="C:membrane"/>
    <property type="evidence" value="ECO:0007669"/>
    <property type="project" value="UniProtKB-SubCell"/>
</dbReference>
<protein>
    <submittedName>
        <fullName evidence="6">RTA1 like protein-domain-containing protein</fullName>
    </submittedName>
</protein>
<feature type="transmembrane region" description="Helical" evidence="5">
    <location>
        <begin position="192"/>
        <end position="215"/>
    </location>
</feature>
<evidence type="ECO:0000256" key="4">
    <source>
        <dbReference type="ARBA" id="ARBA00023136"/>
    </source>
</evidence>
<gene>
    <name evidence="6" type="ORF">QBC33DRAFT_518115</name>
</gene>
<dbReference type="InterPro" id="IPR007568">
    <property type="entry name" value="RTA1"/>
</dbReference>
<evidence type="ECO:0000256" key="5">
    <source>
        <dbReference type="SAM" id="Phobius"/>
    </source>
</evidence>
<evidence type="ECO:0000313" key="7">
    <source>
        <dbReference type="Proteomes" id="UP001244011"/>
    </source>
</evidence>
<dbReference type="Pfam" id="PF04479">
    <property type="entry name" value="RTA1"/>
    <property type="match status" value="1"/>
</dbReference>
<feature type="transmembrane region" description="Helical" evidence="5">
    <location>
        <begin position="118"/>
        <end position="139"/>
    </location>
</feature>
<evidence type="ECO:0000256" key="2">
    <source>
        <dbReference type="ARBA" id="ARBA00022692"/>
    </source>
</evidence>
<feature type="transmembrane region" description="Helical" evidence="5">
    <location>
        <begin position="159"/>
        <end position="180"/>
    </location>
</feature>
<evidence type="ECO:0000256" key="3">
    <source>
        <dbReference type="ARBA" id="ARBA00022989"/>
    </source>
</evidence>
<comment type="caution">
    <text evidence="6">The sequence shown here is derived from an EMBL/GenBank/DDBJ whole genome shotgun (WGS) entry which is preliminary data.</text>
</comment>
<name>A0AAJ0BTI3_9PEZI</name>
<keyword evidence="2 5" id="KW-0812">Transmembrane</keyword>
<organism evidence="6 7">
    <name type="scientific">Phialemonium atrogriseum</name>
    <dbReference type="NCBI Taxonomy" id="1093897"/>
    <lineage>
        <taxon>Eukaryota</taxon>
        <taxon>Fungi</taxon>
        <taxon>Dikarya</taxon>
        <taxon>Ascomycota</taxon>
        <taxon>Pezizomycotina</taxon>
        <taxon>Sordariomycetes</taxon>
        <taxon>Sordariomycetidae</taxon>
        <taxon>Cephalothecales</taxon>
        <taxon>Cephalothecaceae</taxon>
        <taxon>Phialemonium</taxon>
    </lineage>
</organism>
<comment type="subcellular location">
    <subcellularLocation>
        <location evidence="1">Membrane</location>
        <topology evidence="1">Multi-pass membrane protein</topology>
    </subcellularLocation>
</comment>
<dbReference type="RefSeq" id="XP_060280149.1">
    <property type="nucleotide sequence ID" value="XM_060426228.1"/>
</dbReference>
<evidence type="ECO:0000313" key="6">
    <source>
        <dbReference type="EMBL" id="KAK1763936.1"/>
    </source>
</evidence>
<keyword evidence="7" id="KW-1185">Reference proteome</keyword>
<accession>A0AAJ0BTI3</accession>
<feature type="transmembrane region" description="Helical" evidence="5">
    <location>
        <begin position="20"/>
        <end position="40"/>
    </location>
</feature>
<evidence type="ECO:0000256" key="1">
    <source>
        <dbReference type="ARBA" id="ARBA00004141"/>
    </source>
</evidence>
<proteinExistence type="predicted"/>
<dbReference type="AlphaFoldDB" id="A0AAJ0BTI3"/>
<dbReference type="Proteomes" id="UP001244011">
    <property type="component" value="Unassembled WGS sequence"/>
</dbReference>
<feature type="transmembrane region" description="Helical" evidence="5">
    <location>
        <begin position="235"/>
        <end position="255"/>
    </location>
</feature>
<feature type="transmembrane region" description="Helical" evidence="5">
    <location>
        <begin position="47"/>
        <end position="66"/>
    </location>
</feature>
<keyword evidence="3 5" id="KW-1133">Transmembrane helix</keyword>
<keyword evidence="4 5" id="KW-0472">Membrane</keyword>
<dbReference type="PANTHER" id="PTHR31465:SF13">
    <property type="entry name" value="RTA1 DOMAIN PROTEIN-RELATED"/>
    <property type="match status" value="1"/>
</dbReference>
<dbReference type="PANTHER" id="PTHR31465">
    <property type="entry name" value="PROTEIN RTA1-RELATED"/>
    <property type="match status" value="1"/>
</dbReference>
<feature type="transmembrane region" description="Helical" evidence="5">
    <location>
        <begin position="78"/>
        <end position="97"/>
    </location>
</feature>
<reference evidence="6" key="1">
    <citation type="submission" date="2023-06" db="EMBL/GenBank/DDBJ databases">
        <title>Genome-scale phylogeny and comparative genomics of the fungal order Sordariales.</title>
        <authorList>
            <consortium name="Lawrence Berkeley National Laboratory"/>
            <person name="Hensen N."/>
            <person name="Bonometti L."/>
            <person name="Westerberg I."/>
            <person name="Brannstrom I.O."/>
            <person name="Guillou S."/>
            <person name="Cros-Aarteil S."/>
            <person name="Calhoun S."/>
            <person name="Haridas S."/>
            <person name="Kuo A."/>
            <person name="Mondo S."/>
            <person name="Pangilinan J."/>
            <person name="Riley R."/>
            <person name="Labutti K."/>
            <person name="Andreopoulos B."/>
            <person name="Lipzen A."/>
            <person name="Chen C."/>
            <person name="Yanf M."/>
            <person name="Daum C."/>
            <person name="Ng V."/>
            <person name="Clum A."/>
            <person name="Steindorff A."/>
            <person name="Ohm R."/>
            <person name="Martin F."/>
            <person name="Silar P."/>
            <person name="Natvig D."/>
            <person name="Lalanne C."/>
            <person name="Gautier V."/>
            <person name="Ament-Velasquez S.L."/>
            <person name="Kruys A."/>
            <person name="Hutchinson M.I."/>
            <person name="Powell A.J."/>
            <person name="Barry K."/>
            <person name="Miller A.N."/>
            <person name="Grigoriev I.V."/>
            <person name="Debuchy R."/>
            <person name="Gladieux P."/>
            <person name="Thoren M.H."/>
            <person name="Johannesson H."/>
        </authorList>
    </citation>
    <scope>NUCLEOTIDE SEQUENCE</scope>
    <source>
        <strain evidence="6">8032-3</strain>
    </source>
</reference>
<dbReference type="EMBL" id="MU839023">
    <property type="protein sequence ID" value="KAK1763936.1"/>
    <property type="molecule type" value="Genomic_DNA"/>
</dbReference>